<evidence type="ECO:0000256" key="12">
    <source>
        <dbReference type="RuleBase" id="RU000488"/>
    </source>
</evidence>
<keyword evidence="5 11" id="KW-0812">Transmembrane</keyword>
<feature type="repeat" description="Solcar" evidence="11">
    <location>
        <begin position="57"/>
        <end position="148"/>
    </location>
</feature>
<evidence type="ECO:0000256" key="3">
    <source>
        <dbReference type="ARBA" id="ARBA00021935"/>
    </source>
</evidence>
<accession>A0A1J7IX79</accession>
<dbReference type="InterPro" id="IPR023395">
    <property type="entry name" value="MCP_dom_sf"/>
</dbReference>
<evidence type="ECO:0000313" key="14">
    <source>
        <dbReference type="EMBL" id="OIW32102.1"/>
    </source>
</evidence>
<evidence type="ECO:0000256" key="8">
    <source>
        <dbReference type="ARBA" id="ARBA00022989"/>
    </source>
</evidence>
<dbReference type="EMBL" id="KV875095">
    <property type="protein sequence ID" value="OIW32102.1"/>
    <property type="molecule type" value="Genomic_DNA"/>
</dbReference>
<evidence type="ECO:0000256" key="5">
    <source>
        <dbReference type="ARBA" id="ARBA00022692"/>
    </source>
</evidence>
<comment type="function">
    <text evidence="1">Mitochondrial transporter that mediates uptake of thiamine pyrophosphate (ThPP) into mitochondria.</text>
</comment>
<dbReference type="GO" id="GO:0005743">
    <property type="term" value="C:mitochondrial inner membrane"/>
    <property type="evidence" value="ECO:0007669"/>
    <property type="project" value="UniProtKB-SubCell"/>
</dbReference>
<gene>
    <name evidence="14" type="ORF">CONLIGDRAFT_641855</name>
</gene>
<name>A0A1J7IX79_9PEZI</name>
<evidence type="ECO:0000256" key="9">
    <source>
        <dbReference type="ARBA" id="ARBA00023128"/>
    </source>
</evidence>
<dbReference type="FunCoup" id="A0A1J7IX79">
    <property type="interactions" value="214"/>
</dbReference>
<sequence>MSEIAHKSDQPRQAGDALRVDGVVVEGRRNPKQDPALCPTDGEAVVPRKKLEKQSFDYLWRSAVAGGLAGCAAKTVVAPLDRVKILFQSNNPEFRKYTSSWFGTGTAIKDIYLQDGPLGLFRGHSATLLRIFPYAGIKFLAYEQIRAVVIPHHRNETPFRRLISGSLAGVTSVFFTYPLEVIRVRLAFETKRDNRSGLRGICRQIYHEQPYSKPAAATSSLPTAVVAAAAPRSGLVNFYRGFAPTLLGMLPYAGMSFLTHDTAGDLLRHPRIAKYTTLPQPPNAPKGKPPPLVSWAELVAGGVAGLVSQTASYPLEVIRRRMQVGGAVGDGHRLRIGETARLIMRERGFRGFWVGLTIGYVKVMPLAATSFFVYERLKTAFGI</sequence>
<keyword evidence="15" id="KW-1185">Reference proteome</keyword>
<keyword evidence="7" id="KW-0999">Mitochondrion inner membrane</keyword>
<evidence type="ECO:0000256" key="6">
    <source>
        <dbReference type="ARBA" id="ARBA00022737"/>
    </source>
</evidence>
<keyword evidence="6" id="KW-0677">Repeat</keyword>
<dbReference type="Gene3D" id="1.50.40.10">
    <property type="entry name" value="Mitochondrial carrier domain"/>
    <property type="match status" value="1"/>
</dbReference>
<dbReference type="Proteomes" id="UP000182658">
    <property type="component" value="Unassembled WGS sequence"/>
</dbReference>
<dbReference type="InParanoid" id="A0A1J7IX79"/>
<dbReference type="PANTHER" id="PTHR24089">
    <property type="entry name" value="SOLUTE CARRIER FAMILY 25"/>
    <property type="match status" value="1"/>
</dbReference>
<evidence type="ECO:0000256" key="13">
    <source>
        <dbReference type="SAM" id="Phobius"/>
    </source>
</evidence>
<evidence type="ECO:0000256" key="1">
    <source>
        <dbReference type="ARBA" id="ARBA00002238"/>
    </source>
</evidence>
<keyword evidence="9" id="KW-0496">Mitochondrion</keyword>
<evidence type="ECO:0000256" key="7">
    <source>
        <dbReference type="ARBA" id="ARBA00022792"/>
    </source>
</evidence>
<dbReference type="OrthoDB" id="270584at2759"/>
<comment type="similarity">
    <text evidence="12">Belongs to the mitochondrial carrier (TC 2.A.29) family.</text>
</comment>
<keyword evidence="10 11" id="KW-0472">Membrane</keyword>
<keyword evidence="4 12" id="KW-0813">Transport</keyword>
<reference evidence="14 15" key="1">
    <citation type="submission" date="2016-10" db="EMBL/GenBank/DDBJ databases">
        <title>Draft genome sequence of Coniochaeta ligniaria NRRL30616, a lignocellulolytic fungus for bioabatement of inhibitors in plant biomass hydrolysates.</title>
        <authorList>
            <consortium name="DOE Joint Genome Institute"/>
            <person name="Jimenez D.J."/>
            <person name="Hector R.E."/>
            <person name="Riley R."/>
            <person name="Sun H."/>
            <person name="Grigoriev I.V."/>
            <person name="Van Elsas J.D."/>
            <person name="Nichols N.N."/>
        </authorList>
    </citation>
    <scope>NUCLEOTIDE SEQUENCE [LARGE SCALE GENOMIC DNA]</scope>
    <source>
        <strain evidence="14 15">NRRL 30616</strain>
    </source>
</reference>
<feature type="repeat" description="Solcar" evidence="11">
    <location>
        <begin position="292"/>
        <end position="380"/>
    </location>
</feature>
<comment type="subcellular location">
    <subcellularLocation>
        <location evidence="2">Mitochondrion inner membrane</location>
        <topology evidence="2">Multi-pass membrane protein</topology>
    </subcellularLocation>
</comment>
<dbReference type="Pfam" id="PF00153">
    <property type="entry name" value="Mito_carr"/>
    <property type="match status" value="3"/>
</dbReference>
<evidence type="ECO:0000256" key="4">
    <source>
        <dbReference type="ARBA" id="ARBA00022448"/>
    </source>
</evidence>
<dbReference type="GO" id="GO:0015228">
    <property type="term" value="F:coenzyme A transmembrane transporter activity"/>
    <property type="evidence" value="ECO:0007669"/>
    <property type="project" value="EnsemblFungi"/>
</dbReference>
<keyword evidence="8 13" id="KW-1133">Transmembrane helix</keyword>
<dbReference type="PRINTS" id="PR00926">
    <property type="entry name" value="MITOCARRIER"/>
</dbReference>
<organism evidence="14 15">
    <name type="scientific">Coniochaeta ligniaria NRRL 30616</name>
    <dbReference type="NCBI Taxonomy" id="1408157"/>
    <lineage>
        <taxon>Eukaryota</taxon>
        <taxon>Fungi</taxon>
        <taxon>Dikarya</taxon>
        <taxon>Ascomycota</taxon>
        <taxon>Pezizomycotina</taxon>
        <taxon>Sordariomycetes</taxon>
        <taxon>Sordariomycetidae</taxon>
        <taxon>Coniochaetales</taxon>
        <taxon>Coniochaetaceae</taxon>
        <taxon>Coniochaeta</taxon>
    </lineage>
</organism>
<evidence type="ECO:0000256" key="11">
    <source>
        <dbReference type="PROSITE-ProRule" id="PRU00282"/>
    </source>
</evidence>
<dbReference type="InterPro" id="IPR002067">
    <property type="entry name" value="MCP"/>
</dbReference>
<evidence type="ECO:0000313" key="15">
    <source>
        <dbReference type="Proteomes" id="UP000182658"/>
    </source>
</evidence>
<protein>
    <recommendedName>
        <fullName evidence="3">Mitochondrial thiamine pyrophosphate carrier 1</fullName>
    </recommendedName>
</protein>
<dbReference type="PROSITE" id="PS50920">
    <property type="entry name" value="SOLCAR"/>
    <property type="match status" value="3"/>
</dbReference>
<dbReference type="InterPro" id="IPR018108">
    <property type="entry name" value="MCP_transmembrane"/>
</dbReference>
<proteinExistence type="inferred from homology"/>
<dbReference type="SUPFAM" id="SSF103506">
    <property type="entry name" value="Mitochondrial carrier"/>
    <property type="match status" value="1"/>
</dbReference>
<evidence type="ECO:0000256" key="2">
    <source>
        <dbReference type="ARBA" id="ARBA00004448"/>
    </source>
</evidence>
<feature type="transmembrane region" description="Helical" evidence="13">
    <location>
        <begin position="351"/>
        <end position="374"/>
    </location>
</feature>
<dbReference type="STRING" id="1408157.A0A1J7IX79"/>
<evidence type="ECO:0000256" key="10">
    <source>
        <dbReference type="ARBA" id="ARBA00023136"/>
    </source>
</evidence>
<feature type="repeat" description="Solcar" evidence="11">
    <location>
        <begin position="156"/>
        <end position="266"/>
    </location>
</feature>
<dbReference type="AlphaFoldDB" id="A0A1J7IX79"/>